<name>A0A518AK69_9BACT</name>
<evidence type="ECO:0000313" key="4">
    <source>
        <dbReference type="Proteomes" id="UP000315750"/>
    </source>
</evidence>
<dbReference type="KEGG" id="amuc:Pan181_12600"/>
<keyword evidence="1" id="KW-1133">Transmembrane helix</keyword>
<protein>
    <recommendedName>
        <fullName evidence="5">PEP-CTERM protein-sorting domain-containing protein</fullName>
    </recommendedName>
</protein>
<dbReference type="RefSeq" id="WP_145245971.1">
    <property type="nucleotide sequence ID" value="NZ_CP036278.1"/>
</dbReference>
<keyword evidence="1" id="KW-0812">Transmembrane</keyword>
<organism evidence="3 4">
    <name type="scientific">Aeoliella mucimassa</name>
    <dbReference type="NCBI Taxonomy" id="2527972"/>
    <lineage>
        <taxon>Bacteria</taxon>
        <taxon>Pseudomonadati</taxon>
        <taxon>Planctomycetota</taxon>
        <taxon>Planctomycetia</taxon>
        <taxon>Pirellulales</taxon>
        <taxon>Lacipirellulaceae</taxon>
        <taxon>Aeoliella</taxon>
    </lineage>
</organism>
<keyword evidence="4" id="KW-1185">Reference proteome</keyword>
<evidence type="ECO:0000313" key="3">
    <source>
        <dbReference type="EMBL" id="QDU55074.1"/>
    </source>
</evidence>
<proteinExistence type="predicted"/>
<feature type="signal peptide" evidence="2">
    <location>
        <begin position="1"/>
        <end position="19"/>
    </location>
</feature>
<gene>
    <name evidence="3" type="ORF">Pan181_12600</name>
</gene>
<reference evidence="3 4" key="1">
    <citation type="submission" date="2019-02" db="EMBL/GenBank/DDBJ databases">
        <title>Deep-cultivation of Planctomycetes and their phenomic and genomic characterization uncovers novel biology.</title>
        <authorList>
            <person name="Wiegand S."/>
            <person name="Jogler M."/>
            <person name="Boedeker C."/>
            <person name="Pinto D."/>
            <person name="Vollmers J."/>
            <person name="Rivas-Marin E."/>
            <person name="Kohn T."/>
            <person name="Peeters S.H."/>
            <person name="Heuer A."/>
            <person name="Rast P."/>
            <person name="Oberbeckmann S."/>
            <person name="Bunk B."/>
            <person name="Jeske O."/>
            <person name="Meyerdierks A."/>
            <person name="Storesund J.E."/>
            <person name="Kallscheuer N."/>
            <person name="Luecker S."/>
            <person name="Lage O.M."/>
            <person name="Pohl T."/>
            <person name="Merkel B.J."/>
            <person name="Hornburger P."/>
            <person name="Mueller R.-W."/>
            <person name="Bruemmer F."/>
            <person name="Labrenz M."/>
            <person name="Spormann A.M."/>
            <person name="Op den Camp H."/>
            <person name="Overmann J."/>
            <person name="Amann R."/>
            <person name="Jetten M.S.M."/>
            <person name="Mascher T."/>
            <person name="Medema M.H."/>
            <person name="Devos D.P."/>
            <person name="Kaster A.-K."/>
            <person name="Ovreas L."/>
            <person name="Rohde M."/>
            <person name="Galperin M.Y."/>
            <person name="Jogler C."/>
        </authorList>
    </citation>
    <scope>NUCLEOTIDE SEQUENCE [LARGE SCALE GENOMIC DNA]</scope>
    <source>
        <strain evidence="3 4">Pan181</strain>
    </source>
</reference>
<feature type="transmembrane region" description="Helical" evidence="1">
    <location>
        <begin position="173"/>
        <end position="190"/>
    </location>
</feature>
<dbReference type="Proteomes" id="UP000315750">
    <property type="component" value="Chromosome"/>
</dbReference>
<accession>A0A518AK69</accession>
<keyword evidence="2" id="KW-0732">Signal</keyword>
<evidence type="ECO:0008006" key="5">
    <source>
        <dbReference type="Google" id="ProtNLM"/>
    </source>
</evidence>
<feature type="chain" id="PRO_5021833654" description="PEP-CTERM protein-sorting domain-containing protein" evidence="2">
    <location>
        <begin position="20"/>
        <end position="196"/>
    </location>
</feature>
<dbReference type="EMBL" id="CP036278">
    <property type="protein sequence ID" value="QDU55074.1"/>
    <property type="molecule type" value="Genomic_DNA"/>
</dbReference>
<dbReference type="AlphaFoldDB" id="A0A518AK69"/>
<dbReference type="OrthoDB" id="258532at2"/>
<evidence type="ECO:0000256" key="1">
    <source>
        <dbReference type="SAM" id="Phobius"/>
    </source>
</evidence>
<evidence type="ECO:0000256" key="2">
    <source>
        <dbReference type="SAM" id="SignalP"/>
    </source>
</evidence>
<keyword evidence="1" id="KW-0472">Membrane</keyword>
<sequence length="196" mass="20425" precursor="true">MRTLLAAALLVMLASQSEAGFTVSASTTGNGTLEINGTAVANGATYDVFEGSGSLGDDMPLDIPGAVATVAAGTEFESYMFNLSKSPNNGTLNYELTLTFDQPILGIQFVNNTLADGYTLMNQAGSPFTPIVANGSINPDDSITISGNKITIAEGVLRGGFDPFRVLTAVPEMSTILSWSALAGVGCVLYRRRKQA</sequence>